<reference evidence="1" key="2">
    <citation type="journal article" date="2011" name="Microb. Ecol.">
        <title>Taxonomic and Functional Metagenomic Profiling of the Microbial Community in the Anoxic Sediment of a Sub-saline Shallow Lake (Laguna de Carrizo, Central Spain).</title>
        <authorList>
            <person name="Ferrer M."/>
            <person name="Guazzaroni M.E."/>
            <person name="Richter M."/>
            <person name="Garcia-Salamanca A."/>
            <person name="Yarza P."/>
            <person name="Suarez-Suarez A."/>
            <person name="Solano J."/>
            <person name="Alcaide M."/>
            <person name="van Dillewijn P."/>
            <person name="Molina-Henares M.A."/>
            <person name="Lopez-Cortes N."/>
            <person name="Al-Ramahi Y."/>
            <person name="Guerrero C."/>
            <person name="Acosta A."/>
            <person name="de Eugenio L.I."/>
            <person name="Martinez V."/>
            <person name="Marques S."/>
            <person name="Rojo F."/>
            <person name="Santero E."/>
            <person name="Genilloud O."/>
            <person name="Perez-Perez J."/>
            <person name="Rossello-Mora R."/>
            <person name="Ramos J.L."/>
        </authorList>
    </citation>
    <scope>NUCLEOTIDE SEQUENCE</scope>
</reference>
<dbReference type="AlphaFoldDB" id="D9PHQ4"/>
<evidence type="ECO:0000313" key="1">
    <source>
        <dbReference type="EMBL" id="EFK96910.1"/>
    </source>
</evidence>
<sequence>MPDFITKNGERIKQAIDFLAVKQRPISVKIEGEQTLFDSMIVKAIHRDPVSKAGTPGRVFIQWLSPPKGNNLIQSARTVQVRFSLGKYNVSFTAYYVTKSLESPYLGHIITYPETLIIADRRRHERHEGDSKAAPLFAKAKVSIGVSGSQEKAYDLRIFDVSENGVGILVGEELFDWLKGIGVGDRLEGVELSAPWTIVRVDGTVRHKSKMRRGKYSGYRLLGIELEQKLEHYA</sequence>
<name>D9PHQ4_9ZZZZ</name>
<comment type="caution">
    <text evidence="1">The sequence shown here is derived from an EMBL/GenBank/DDBJ whole genome shotgun (WGS) entry which is preliminary data.</text>
</comment>
<gene>
    <name evidence="1" type="ORF">LDC_1056</name>
</gene>
<reference evidence="1" key="1">
    <citation type="submission" date="2010-07" db="EMBL/GenBank/DDBJ databases">
        <authorList>
            <consortium name="CONSOLIDER consortium CSD2007-00005"/>
            <person name="Guazzaroni M.-E."/>
            <person name="Richter M."/>
            <person name="Garcia-Salamanca A."/>
            <person name="Yarza P."/>
            <person name="Ferrer M."/>
        </authorList>
    </citation>
    <scope>NUCLEOTIDE SEQUENCE</scope>
</reference>
<dbReference type="EMBL" id="ADZX01000387">
    <property type="protein sequence ID" value="EFK96910.1"/>
    <property type="molecule type" value="Genomic_DNA"/>
</dbReference>
<accession>D9PHQ4</accession>
<organism evidence="1">
    <name type="scientific">sediment metagenome</name>
    <dbReference type="NCBI Taxonomy" id="749907"/>
    <lineage>
        <taxon>unclassified sequences</taxon>
        <taxon>metagenomes</taxon>
        <taxon>ecological metagenomes</taxon>
    </lineage>
</organism>
<proteinExistence type="predicted"/>
<dbReference type="InterPro" id="IPR012349">
    <property type="entry name" value="Split_barrel_FMN-bd"/>
</dbReference>
<dbReference type="Gene3D" id="2.30.110.10">
    <property type="entry name" value="Electron Transport, Fmn-binding Protein, Chain A"/>
    <property type="match status" value="1"/>
</dbReference>
<evidence type="ECO:0008006" key="2">
    <source>
        <dbReference type="Google" id="ProtNLM"/>
    </source>
</evidence>
<protein>
    <recommendedName>
        <fullName evidence="2">PilZ domain-containing protein</fullName>
    </recommendedName>
</protein>